<keyword evidence="4 9" id="KW-0728">SH3 domain</keyword>
<organism evidence="12 13">
    <name type="scientific">Paralvinella palmiformis</name>
    <dbReference type="NCBI Taxonomy" id="53620"/>
    <lineage>
        <taxon>Eukaryota</taxon>
        <taxon>Metazoa</taxon>
        <taxon>Spiralia</taxon>
        <taxon>Lophotrochozoa</taxon>
        <taxon>Annelida</taxon>
        <taxon>Polychaeta</taxon>
        <taxon>Sedentaria</taxon>
        <taxon>Canalipalpata</taxon>
        <taxon>Terebellida</taxon>
        <taxon>Terebelliformia</taxon>
        <taxon>Alvinellidae</taxon>
        <taxon>Paralvinella</taxon>
    </lineage>
</organism>
<comment type="subcellular location">
    <subcellularLocation>
        <location evidence="1">Cell junction</location>
        <location evidence="1">Focal adhesion</location>
    </subcellularLocation>
    <subcellularLocation>
        <location evidence="2">Cytoplasm</location>
    </subcellularLocation>
</comment>
<evidence type="ECO:0000256" key="5">
    <source>
        <dbReference type="ARBA" id="ARBA00022490"/>
    </source>
</evidence>
<feature type="compositionally biased region" description="Low complexity" evidence="10">
    <location>
        <begin position="194"/>
        <end position="205"/>
    </location>
</feature>
<comment type="similarity">
    <text evidence="3">Belongs to the CAS family.</text>
</comment>
<evidence type="ECO:0000256" key="2">
    <source>
        <dbReference type="ARBA" id="ARBA00004496"/>
    </source>
</evidence>
<dbReference type="Pfam" id="PF12026">
    <property type="entry name" value="CAS_C"/>
    <property type="match status" value="1"/>
</dbReference>
<dbReference type="GO" id="GO:0005737">
    <property type="term" value="C:cytoplasm"/>
    <property type="evidence" value="ECO:0007669"/>
    <property type="project" value="UniProtKB-SubCell"/>
</dbReference>
<dbReference type="Gene3D" id="1.20.120.230">
    <property type="entry name" value="Alpha-catenin/vinculin-like"/>
    <property type="match status" value="1"/>
</dbReference>
<dbReference type="InterPro" id="IPR037362">
    <property type="entry name" value="CAS_fam"/>
</dbReference>
<dbReference type="InterPro" id="IPR014928">
    <property type="entry name" value="Serine_rich_dom"/>
</dbReference>
<dbReference type="GO" id="GO:0007169">
    <property type="term" value="P:cell surface receptor protein tyrosine kinase signaling pathway"/>
    <property type="evidence" value="ECO:0007669"/>
    <property type="project" value="TreeGrafter"/>
</dbReference>
<dbReference type="SMART" id="SM00326">
    <property type="entry name" value="SH3"/>
    <property type="match status" value="1"/>
</dbReference>
<gene>
    <name evidence="12" type="ORF">LSH36_881g03007</name>
</gene>
<feature type="region of interest" description="Disordered" evidence="10">
    <location>
        <begin position="669"/>
        <end position="688"/>
    </location>
</feature>
<protein>
    <recommendedName>
        <fullName evidence="11">SH3 domain-containing protein</fullName>
    </recommendedName>
</protein>
<evidence type="ECO:0000313" key="13">
    <source>
        <dbReference type="Proteomes" id="UP001208570"/>
    </source>
</evidence>
<keyword evidence="7" id="KW-0130">Cell adhesion</keyword>
<evidence type="ECO:0000256" key="6">
    <source>
        <dbReference type="ARBA" id="ARBA00022553"/>
    </source>
</evidence>
<sequence length="936" mass="103369">MMLLAKALYDNIAESPEELAMRRGDILTVLEQDTSGLEGWWLCSLKGRRGIVPGNRLRLLDKALGQREMSLMNANLFPTERNTVQKQWHDPNKVVIPQRLGNMFVYDVPKRADSSGHYDIPPSRQTVSPRPAPRSTISDYDHPPSSRPVMNKFNSNLDTVQHFQTQGTNLDHYDVPGSNRSSTVSMMSTGSNISAVSSGSGAHSSLCESERSSLDLSGQDVYDVPPPTRTVPIPATRRLPPGSSVDSPMYDTPKPHKYGHKHSKSLDMLDETSDLLKSNACNIIMNHSEPMPTYSVPKPIKPVSRNCSADSGISLALKNQLDQSSVPTYDVPIPQYDTPARCKSVGDSLDYDTPKSCSTVQERSSEVGTPADVSVYDVPPRVTKDTGSSLERVMDDIKRVSSGSSDSDAGTFPYEELRMELTAAMESIMSLQHNLNSSCSKLLAFVHPLWRHPDHLEPQIYQIKLSALAVKTSCDEFVQFAQGALANAAKSDDKKLAKKLCSAIEMLFALLKTFMECLQKLNKDMWPLVKLVRDEERSALGEDDLDVIIRITKDIPECVRRISGLIQGNSLVLFRRSESPNISAAPLTSTPKAKARPPPPVKPKPRLSVGNGNGVPLAKFVSKSVDSTPTSEEPPFVKASPTALEHSLDVDKIKRGSFDQVDYDIPKSNSMKTKSSSTDFSAQRGLPDGATTLEEYDYVSLTKDPSLGKGLNPGVQAAENEIQKEEQPMYAQVKKDSSRSRQIKSLFPPSPDDVSPKLEERLEQLRKDAEEPVKIHTEDYDIPHSCAIDSTPSRSPSVTVTRILPNDRQILSFYAIQMETHSAILMNAIEAFIKCIDEQQSPKVFIAYSKYVILAAHKLVYIGDTLTRHLVHENIRNDVVSHAYTLCELLKGTVTSTKKAALEYPAVQAVQEMVDKVSEVSVAASRFRTLLSQFAS</sequence>
<feature type="region of interest" description="Disordered" evidence="10">
    <location>
        <begin position="725"/>
        <end position="756"/>
    </location>
</feature>
<evidence type="ECO:0000256" key="9">
    <source>
        <dbReference type="PROSITE-ProRule" id="PRU00192"/>
    </source>
</evidence>
<evidence type="ECO:0000313" key="12">
    <source>
        <dbReference type="EMBL" id="KAK2143067.1"/>
    </source>
</evidence>
<feature type="region of interest" description="Disordered" evidence="10">
    <location>
        <begin position="114"/>
        <end position="151"/>
    </location>
</feature>
<evidence type="ECO:0000256" key="4">
    <source>
        <dbReference type="ARBA" id="ARBA00022443"/>
    </source>
</evidence>
<feature type="compositionally biased region" description="Basic and acidic residues" evidence="10">
    <location>
        <begin position="725"/>
        <end position="739"/>
    </location>
</feature>
<dbReference type="PANTHER" id="PTHR10654:SF18">
    <property type="entry name" value="IP17195P"/>
    <property type="match status" value="1"/>
</dbReference>
<feature type="region of interest" description="Disordered" evidence="10">
    <location>
        <begin position="194"/>
        <end position="250"/>
    </location>
</feature>
<evidence type="ECO:0000256" key="10">
    <source>
        <dbReference type="SAM" id="MobiDB-lite"/>
    </source>
</evidence>
<dbReference type="GO" id="GO:0005886">
    <property type="term" value="C:plasma membrane"/>
    <property type="evidence" value="ECO:0007669"/>
    <property type="project" value="TreeGrafter"/>
</dbReference>
<accession>A0AAD9IY34</accession>
<feature type="region of interest" description="Disordered" evidence="10">
    <location>
        <begin position="167"/>
        <end position="186"/>
    </location>
</feature>
<dbReference type="AlphaFoldDB" id="A0AAD9IY34"/>
<dbReference type="InterPro" id="IPR036028">
    <property type="entry name" value="SH3-like_dom_sf"/>
</dbReference>
<dbReference type="Pfam" id="PF08824">
    <property type="entry name" value="Serine_rich"/>
    <property type="match status" value="1"/>
</dbReference>
<dbReference type="GO" id="GO:0007155">
    <property type="term" value="P:cell adhesion"/>
    <property type="evidence" value="ECO:0007669"/>
    <property type="project" value="UniProtKB-KW"/>
</dbReference>
<dbReference type="GO" id="GO:0005925">
    <property type="term" value="C:focal adhesion"/>
    <property type="evidence" value="ECO:0007669"/>
    <property type="project" value="UniProtKB-SubCell"/>
</dbReference>
<feature type="domain" description="SH3" evidence="11">
    <location>
        <begin position="1"/>
        <end position="62"/>
    </location>
</feature>
<proteinExistence type="inferred from homology"/>
<dbReference type="CDD" id="cd11564">
    <property type="entry name" value="FAT-like_CAS_C"/>
    <property type="match status" value="1"/>
</dbReference>
<keyword evidence="13" id="KW-1185">Reference proteome</keyword>
<dbReference type="PRINTS" id="PR01887">
    <property type="entry name" value="SPECTRNALPHA"/>
</dbReference>
<evidence type="ECO:0000256" key="8">
    <source>
        <dbReference type="ARBA" id="ARBA00022949"/>
    </source>
</evidence>
<dbReference type="SUPFAM" id="SSF50044">
    <property type="entry name" value="SH3-domain"/>
    <property type="match status" value="1"/>
</dbReference>
<name>A0AAD9IY34_9ANNE</name>
<evidence type="ECO:0000256" key="1">
    <source>
        <dbReference type="ARBA" id="ARBA00004246"/>
    </source>
</evidence>
<feature type="compositionally biased region" description="Low complexity" evidence="10">
    <location>
        <begin position="669"/>
        <end position="678"/>
    </location>
</feature>
<evidence type="ECO:0000259" key="11">
    <source>
        <dbReference type="PROSITE" id="PS50002"/>
    </source>
</evidence>
<dbReference type="GO" id="GO:0016477">
    <property type="term" value="P:cell migration"/>
    <property type="evidence" value="ECO:0007669"/>
    <property type="project" value="TreeGrafter"/>
</dbReference>
<dbReference type="InterPro" id="IPR001452">
    <property type="entry name" value="SH3_domain"/>
</dbReference>
<dbReference type="PANTHER" id="PTHR10654">
    <property type="entry name" value="CAS SCAFFOLDING PROTEIN"/>
    <property type="match status" value="1"/>
</dbReference>
<dbReference type="Gene3D" id="2.30.30.40">
    <property type="entry name" value="SH3 Domains"/>
    <property type="match status" value="1"/>
</dbReference>
<reference evidence="12" key="1">
    <citation type="journal article" date="2023" name="Mol. Biol. Evol.">
        <title>Third-Generation Sequencing Reveals the Adaptive Role of the Epigenome in Three Deep-Sea Polychaetes.</title>
        <authorList>
            <person name="Perez M."/>
            <person name="Aroh O."/>
            <person name="Sun Y."/>
            <person name="Lan Y."/>
            <person name="Juniper S.K."/>
            <person name="Young C.R."/>
            <person name="Angers B."/>
            <person name="Qian P.Y."/>
        </authorList>
    </citation>
    <scope>NUCLEOTIDE SEQUENCE</scope>
    <source>
        <strain evidence="12">P08H-3</strain>
    </source>
</reference>
<dbReference type="Proteomes" id="UP001208570">
    <property type="component" value="Unassembled WGS sequence"/>
</dbReference>
<keyword evidence="8" id="KW-0965">Cell junction</keyword>
<keyword evidence="5" id="KW-0963">Cytoplasm</keyword>
<dbReference type="FunFam" id="2.30.30.40:FF:000009">
    <property type="entry name" value="Breast cancer anti-estrogen resistance 1"/>
    <property type="match status" value="1"/>
</dbReference>
<dbReference type="EMBL" id="JAODUP010000881">
    <property type="protein sequence ID" value="KAK2143067.1"/>
    <property type="molecule type" value="Genomic_DNA"/>
</dbReference>
<dbReference type="FunFam" id="1.20.120.230:FF:000001">
    <property type="entry name" value="Breast cancer anti-estrogen resistance 1"/>
    <property type="match status" value="1"/>
</dbReference>
<keyword evidence="6" id="KW-0597">Phosphoprotein</keyword>
<dbReference type="Gene3D" id="1.20.120.830">
    <property type="entry name" value="Serine-rich domain"/>
    <property type="match status" value="1"/>
</dbReference>
<feature type="region of interest" description="Disordered" evidence="10">
    <location>
        <begin position="583"/>
        <end position="613"/>
    </location>
</feature>
<feature type="region of interest" description="Disordered" evidence="10">
    <location>
        <begin position="362"/>
        <end position="387"/>
    </location>
</feature>
<dbReference type="InterPro" id="IPR038319">
    <property type="entry name" value="Serine_rich_sf"/>
</dbReference>
<dbReference type="InterPro" id="IPR021901">
    <property type="entry name" value="CAS_C"/>
</dbReference>
<dbReference type="PROSITE" id="PS50002">
    <property type="entry name" value="SH3"/>
    <property type="match status" value="1"/>
</dbReference>
<comment type="caution">
    <text evidence="12">The sequence shown here is derived from an EMBL/GenBank/DDBJ whole genome shotgun (WGS) entry which is preliminary data.</text>
</comment>
<evidence type="ECO:0000256" key="7">
    <source>
        <dbReference type="ARBA" id="ARBA00022889"/>
    </source>
</evidence>
<dbReference type="CDD" id="cd11844">
    <property type="entry name" value="SH3_CAS"/>
    <property type="match status" value="1"/>
</dbReference>
<dbReference type="Pfam" id="PF14604">
    <property type="entry name" value="SH3_9"/>
    <property type="match status" value="1"/>
</dbReference>
<evidence type="ECO:0000256" key="3">
    <source>
        <dbReference type="ARBA" id="ARBA00007848"/>
    </source>
</evidence>